<name>A0A0F9AZ20_9ZZZZ</name>
<proteinExistence type="predicted"/>
<comment type="caution">
    <text evidence="1">The sequence shown here is derived from an EMBL/GenBank/DDBJ whole genome shotgun (WGS) entry which is preliminary data.</text>
</comment>
<sequence>TRLQSLREGDWGSDVQNGFYAEMKGTIVSRAGRNGGGIRKAIKDALDPDIVKAAWGARATDLAHLTWFSGTSDEGIIDTTDPDVLRSRQKCRLQAFKAYPSLLPILRLAKITEVIDEQEPLLQALSAITELPEAKLKLLHGKGAQAIGKPLQSGRPQIELVHNQAAAALRGLQYVDETSLPRRGSDWQKLWRTSDAVDEVFSLISHSFNLTDEDRHALRAKRENARRTYLPRHQTFEEDFPEVASRHYKDMIRSVATKLIIPAVSLNLPEGDSSPQTQISITLEKEMLLRSSFKDIQAASSRWHRNLARIEDNLGSAKWGGIETSWRALLTDRQIEGYDVHEITSDHELTRRGRTENHCVGGYGPMIRAAGSKNAFSLIYAVDGAQASLSTIEIKVTIDNDSKASFAVHQN</sequence>
<dbReference type="EMBL" id="LAZR01052130">
    <property type="protein sequence ID" value="KKK83634.1"/>
    <property type="molecule type" value="Genomic_DNA"/>
</dbReference>
<dbReference type="AlphaFoldDB" id="A0A0F9AZ20"/>
<evidence type="ECO:0000313" key="1">
    <source>
        <dbReference type="EMBL" id="KKK83634.1"/>
    </source>
</evidence>
<reference evidence="1" key="1">
    <citation type="journal article" date="2015" name="Nature">
        <title>Complex archaea that bridge the gap between prokaryotes and eukaryotes.</title>
        <authorList>
            <person name="Spang A."/>
            <person name="Saw J.H."/>
            <person name="Jorgensen S.L."/>
            <person name="Zaremba-Niedzwiedzka K."/>
            <person name="Martijn J."/>
            <person name="Lind A.E."/>
            <person name="van Eijk R."/>
            <person name="Schleper C."/>
            <person name="Guy L."/>
            <person name="Ettema T.J."/>
        </authorList>
    </citation>
    <scope>NUCLEOTIDE SEQUENCE</scope>
</reference>
<feature type="non-terminal residue" evidence="1">
    <location>
        <position position="411"/>
    </location>
</feature>
<organism evidence="1">
    <name type="scientific">marine sediment metagenome</name>
    <dbReference type="NCBI Taxonomy" id="412755"/>
    <lineage>
        <taxon>unclassified sequences</taxon>
        <taxon>metagenomes</taxon>
        <taxon>ecological metagenomes</taxon>
    </lineage>
</organism>
<accession>A0A0F9AZ20</accession>
<protein>
    <submittedName>
        <fullName evidence="1">Uncharacterized protein</fullName>
    </submittedName>
</protein>
<gene>
    <name evidence="1" type="ORF">LCGC14_2791410</name>
</gene>
<feature type="non-terminal residue" evidence="1">
    <location>
        <position position="1"/>
    </location>
</feature>